<dbReference type="InterPro" id="IPR001867">
    <property type="entry name" value="OmpR/PhoB-type_DNA-bd"/>
</dbReference>
<dbReference type="SUPFAM" id="SSF48452">
    <property type="entry name" value="TPR-like"/>
    <property type="match status" value="2"/>
</dbReference>
<proteinExistence type="inferred from homology"/>
<dbReference type="InterPro" id="IPR036388">
    <property type="entry name" value="WH-like_DNA-bd_sf"/>
</dbReference>
<dbReference type="SMART" id="SM01043">
    <property type="entry name" value="BTAD"/>
    <property type="match status" value="1"/>
</dbReference>
<organism evidence="7 8">
    <name type="scientific">Paractinoplanes atraurantiacus</name>
    <dbReference type="NCBI Taxonomy" id="1036182"/>
    <lineage>
        <taxon>Bacteria</taxon>
        <taxon>Bacillati</taxon>
        <taxon>Actinomycetota</taxon>
        <taxon>Actinomycetes</taxon>
        <taxon>Micromonosporales</taxon>
        <taxon>Micromonosporaceae</taxon>
        <taxon>Paractinoplanes</taxon>
    </lineage>
</organism>
<evidence type="ECO:0000313" key="8">
    <source>
        <dbReference type="Proteomes" id="UP000219612"/>
    </source>
</evidence>
<dbReference type="Gene3D" id="1.10.10.10">
    <property type="entry name" value="Winged helix-like DNA-binding domain superfamily/Winged helix DNA-binding domain"/>
    <property type="match status" value="1"/>
</dbReference>
<dbReference type="GO" id="GO:0000160">
    <property type="term" value="P:phosphorelay signal transduction system"/>
    <property type="evidence" value="ECO:0007669"/>
    <property type="project" value="InterPro"/>
</dbReference>
<dbReference type="SUPFAM" id="SSF46894">
    <property type="entry name" value="C-terminal effector domain of the bipartite response regulators"/>
    <property type="match status" value="1"/>
</dbReference>
<evidence type="ECO:0000256" key="5">
    <source>
        <dbReference type="PROSITE-ProRule" id="PRU01091"/>
    </source>
</evidence>
<dbReference type="Pfam" id="PF03704">
    <property type="entry name" value="BTAD"/>
    <property type="match status" value="1"/>
</dbReference>
<dbReference type="InterPro" id="IPR016032">
    <property type="entry name" value="Sig_transdc_resp-reg_C-effctor"/>
</dbReference>
<feature type="domain" description="OmpR/PhoB-type" evidence="6">
    <location>
        <begin position="3"/>
        <end position="107"/>
    </location>
</feature>
<dbReference type="GO" id="GO:0005737">
    <property type="term" value="C:cytoplasm"/>
    <property type="evidence" value="ECO:0007669"/>
    <property type="project" value="TreeGrafter"/>
</dbReference>
<keyword evidence="2" id="KW-0547">Nucleotide-binding</keyword>
<dbReference type="GO" id="GO:0003677">
    <property type="term" value="F:DNA binding"/>
    <property type="evidence" value="ECO:0007669"/>
    <property type="project" value="UniProtKB-UniRule"/>
</dbReference>
<dbReference type="SUPFAM" id="SSF52540">
    <property type="entry name" value="P-loop containing nucleoside triphosphate hydrolases"/>
    <property type="match status" value="1"/>
</dbReference>
<dbReference type="Gene3D" id="1.25.40.10">
    <property type="entry name" value="Tetratricopeptide repeat domain"/>
    <property type="match status" value="2"/>
</dbReference>
<name>A0A285GR73_9ACTN</name>
<dbReference type="Pfam" id="PF13191">
    <property type="entry name" value="AAA_16"/>
    <property type="match status" value="1"/>
</dbReference>
<dbReference type="PROSITE" id="PS51755">
    <property type="entry name" value="OMPR_PHOB"/>
    <property type="match status" value="1"/>
</dbReference>
<keyword evidence="8" id="KW-1185">Reference proteome</keyword>
<reference evidence="7 8" key="1">
    <citation type="submission" date="2017-09" db="EMBL/GenBank/DDBJ databases">
        <authorList>
            <person name="Ehlers B."/>
            <person name="Leendertz F.H."/>
        </authorList>
    </citation>
    <scope>NUCLEOTIDE SEQUENCE [LARGE SCALE GENOMIC DNA]</scope>
    <source>
        <strain evidence="7 8">CGMCC 4.6857</strain>
    </source>
</reference>
<evidence type="ECO:0000313" key="7">
    <source>
        <dbReference type="EMBL" id="SNY25948.1"/>
    </source>
</evidence>
<dbReference type="InterPro" id="IPR041664">
    <property type="entry name" value="AAA_16"/>
</dbReference>
<evidence type="ECO:0000256" key="2">
    <source>
        <dbReference type="ARBA" id="ARBA00022741"/>
    </source>
</evidence>
<dbReference type="InterPro" id="IPR027417">
    <property type="entry name" value="P-loop_NTPase"/>
</dbReference>
<dbReference type="GO" id="GO:0004016">
    <property type="term" value="F:adenylate cyclase activity"/>
    <property type="evidence" value="ECO:0007669"/>
    <property type="project" value="TreeGrafter"/>
</dbReference>
<dbReference type="PANTHER" id="PTHR16305">
    <property type="entry name" value="TESTICULAR SOLUBLE ADENYLYL CYCLASE"/>
    <property type="match status" value="1"/>
</dbReference>
<dbReference type="GO" id="GO:0005524">
    <property type="term" value="F:ATP binding"/>
    <property type="evidence" value="ECO:0007669"/>
    <property type="project" value="UniProtKB-KW"/>
</dbReference>
<gene>
    <name evidence="7" type="ORF">SAMN05421748_102436</name>
</gene>
<accession>A0A285GR73</accession>
<keyword evidence="4 5" id="KW-0238">DNA-binding</keyword>
<protein>
    <submittedName>
        <fullName evidence="7">Transcriptional regulatory protein, C terminal</fullName>
    </submittedName>
</protein>
<evidence type="ECO:0000256" key="1">
    <source>
        <dbReference type="ARBA" id="ARBA00005820"/>
    </source>
</evidence>
<comment type="similarity">
    <text evidence="1">Belongs to the AfsR/DnrI/RedD regulatory family.</text>
</comment>
<dbReference type="PANTHER" id="PTHR16305:SF35">
    <property type="entry name" value="TRANSCRIPTIONAL ACTIVATOR DOMAIN"/>
    <property type="match status" value="1"/>
</dbReference>
<dbReference type="CDD" id="cd15831">
    <property type="entry name" value="BTAD"/>
    <property type="match status" value="1"/>
</dbReference>
<evidence type="ECO:0000256" key="4">
    <source>
        <dbReference type="ARBA" id="ARBA00023125"/>
    </source>
</evidence>
<feature type="DNA-binding region" description="OmpR/PhoB-type" evidence="5">
    <location>
        <begin position="3"/>
        <end position="107"/>
    </location>
</feature>
<dbReference type="InterPro" id="IPR011990">
    <property type="entry name" value="TPR-like_helical_dom_sf"/>
</dbReference>
<dbReference type="EMBL" id="OBDY01000002">
    <property type="protein sequence ID" value="SNY25948.1"/>
    <property type="molecule type" value="Genomic_DNA"/>
</dbReference>
<dbReference type="AlphaFoldDB" id="A0A285GR73"/>
<evidence type="ECO:0000256" key="3">
    <source>
        <dbReference type="ARBA" id="ARBA00022840"/>
    </source>
</evidence>
<dbReference type="InterPro" id="IPR005158">
    <property type="entry name" value="BTAD"/>
</dbReference>
<sequence length="1040" mass="111086">MSTGVGVAANLRLRILGPMRVWHGSAEADAGPRQQALLLALLLARPGRRTSTVDLVDLIWGAGAPATAVNVIHKYVGTLRRILEPSLPPRADGSYLLRQSNGYLFAAGADVLDLVAFRELVEAAHAESRPEAALDRRTEALRLWHGPAGDGLALGPEAMSIFAGLNDEFLAACTDAAASAVPLGRADQVLAPTRLAASMAPLHEPVHAALVSALGATGRQAEALAVFQAVRERLATELGVTPGEELLDAQRRVLRQTMTAPAPTSVVPMPPATTPAADLIGRVEEKRLCAQAVAVAADGGSSLIVVEGEPGGGKTRLLEEVAAEAGRRGVLAVWGRSLEGDGTPSMWPWTQVVGTLLETLPVHDRRPWRDGELGRLVEPRGEDVSGTLPLDSRTQFRLFEHVVRLVGAVAQARPLALLIDDLQWADVASLRLFSHLAARLPGGTMVVGALRDRAPAPGPDLLHLLAGAGRVPGHRRIRLGPLEPADVAELVRRETGQEPAGDDVRQMHARSAGNPFFVRELSRWSDTRAGVPSTVRDVVTDRVARLSPEPAAVLRTAALIGPEVDLRLLAGAAGIGVQDCLDLVEPLAALGLLESTPGDPFSFRFAHDLVRESVAAMTSPPQTARLHLRIADTLDQGATAAAPSAERLAHHLWSAGPLADPERTANALLAAARQAMAKTALETAQRHLTSAVQIARSADLTEVEFSALTQLTMVVGRLGYPVSAVDLLERAEHLARALGRDRDAADVLFARVVRLSQAVEPERGPLARRLYDWTQTSADPLVRACGHQAWGLRQWDVGDIEEAYRHLGQTHRTLLDDATADGDNALMSDLRLAWPMMQGVVTALHGDVEEARRLLDEVETSAIGNPYAVTVSCHYSGMVASMIDDPVWATRMVRRWLGAGPQDYAHVDNYLHITRCWARARSGDDPAGAAAEAEKVMAALLDPPQWGVSFGYALVADMLLAAGKPAEAAAALDKATHYLDVFGQRYAEGLILLLRAQAMEMSGEPAAAVRAMAEKARALSTERGAHLFARRAETFLTGLS</sequence>
<dbReference type="SMART" id="SM00862">
    <property type="entry name" value="Trans_reg_C"/>
    <property type="match status" value="1"/>
</dbReference>
<evidence type="ECO:0000259" key="6">
    <source>
        <dbReference type="PROSITE" id="PS51755"/>
    </source>
</evidence>
<keyword evidence="3" id="KW-0067">ATP-binding</keyword>
<dbReference type="Proteomes" id="UP000219612">
    <property type="component" value="Unassembled WGS sequence"/>
</dbReference>
<dbReference type="GO" id="GO:0006355">
    <property type="term" value="P:regulation of DNA-templated transcription"/>
    <property type="evidence" value="ECO:0007669"/>
    <property type="project" value="InterPro"/>
</dbReference>